<dbReference type="AlphaFoldDB" id="A0A0A9CUX6"/>
<dbReference type="EMBL" id="GBRH01222583">
    <property type="protein sequence ID" value="JAD75312.1"/>
    <property type="molecule type" value="Transcribed_RNA"/>
</dbReference>
<accession>A0A0A9CUX6</accession>
<reference evidence="1" key="2">
    <citation type="journal article" date="2015" name="Data Brief">
        <title>Shoot transcriptome of the giant reed, Arundo donax.</title>
        <authorList>
            <person name="Barrero R.A."/>
            <person name="Guerrero F.D."/>
            <person name="Moolhuijzen P."/>
            <person name="Goolsby J.A."/>
            <person name="Tidwell J."/>
            <person name="Bellgard S.E."/>
            <person name="Bellgard M.I."/>
        </authorList>
    </citation>
    <scope>NUCLEOTIDE SEQUENCE</scope>
    <source>
        <tissue evidence="1">Shoot tissue taken approximately 20 cm above the soil surface</tissue>
    </source>
</reference>
<evidence type="ECO:0000313" key="1">
    <source>
        <dbReference type="EMBL" id="JAD75312.1"/>
    </source>
</evidence>
<organism evidence="1">
    <name type="scientific">Arundo donax</name>
    <name type="common">Giant reed</name>
    <name type="synonym">Donax arundinaceus</name>
    <dbReference type="NCBI Taxonomy" id="35708"/>
    <lineage>
        <taxon>Eukaryota</taxon>
        <taxon>Viridiplantae</taxon>
        <taxon>Streptophyta</taxon>
        <taxon>Embryophyta</taxon>
        <taxon>Tracheophyta</taxon>
        <taxon>Spermatophyta</taxon>
        <taxon>Magnoliopsida</taxon>
        <taxon>Liliopsida</taxon>
        <taxon>Poales</taxon>
        <taxon>Poaceae</taxon>
        <taxon>PACMAD clade</taxon>
        <taxon>Arundinoideae</taxon>
        <taxon>Arundineae</taxon>
        <taxon>Arundo</taxon>
    </lineage>
</organism>
<sequence length="91" mass="9525">MGRAWRGIFISKGCVGATLRPARAAPPVIALAIRGVHLSGCIWTGIRPGTCGRWKEGQRGTRMWGLERAGWPGVGGNHGGDGEALCVHGHG</sequence>
<protein>
    <submittedName>
        <fullName evidence="1">Uncharacterized protein</fullName>
    </submittedName>
</protein>
<proteinExistence type="predicted"/>
<name>A0A0A9CUX6_ARUDO</name>
<reference evidence="1" key="1">
    <citation type="submission" date="2014-09" db="EMBL/GenBank/DDBJ databases">
        <authorList>
            <person name="Magalhaes I.L.F."/>
            <person name="Oliveira U."/>
            <person name="Santos F.R."/>
            <person name="Vidigal T.H.D.A."/>
            <person name="Brescovit A.D."/>
            <person name="Santos A.J."/>
        </authorList>
    </citation>
    <scope>NUCLEOTIDE SEQUENCE</scope>
    <source>
        <tissue evidence="1">Shoot tissue taken approximately 20 cm above the soil surface</tissue>
    </source>
</reference>